<dbReference type="OrthoDB" id="28068at2157"/>
<dbReference type="KEGG" id="ttn:TTX_0909"/>
<sequence length="233" mass="25425">MILAYARGPPIAIFAGSWLCTKSPVDGTPVALGEPIGDCENADRLAQLSSLATAVYMIKSRGVKVYYGGSSPEEELAAYAGGADGTLSEIKHRFGVPDQADDAALLVVEADSLEELRRYVRRAGEVYRRRVEVALLARFEAAVELGQYISSFVITKAPDIVSFEPATSLPEIGRCIHCGVDFLMYGAKTKRCIYCGRALRGVITQRKPTLRPEILRAIHRKLADNLPKKIVVI</sequence>
<protein>
    <submittedName>
        <fullName evidence="1">Uncharacterized protein</fullName>
    </submittedName>
</protein>
<gene>
    <name evidence="1" type="ordered locus">TTX_0909</name>
</gene>
<accession>G4RPR7</accession>
<organism evidence="1 2">
    <name type="scientific">Thermoproteus tenax (strain ATCC 35583 / DSM 2078 / JCM 9277 / NBRC 100435 / Kra 1)</name>
    <dbReference type="NCBI Taxonomy" id="768679"/>
    <lineage>
        <taxon>Archaea</taxon>
        <taxon>Thermoproteota</taxon>
        <taxon>Thermoprotei</taxon>
        <taxon>Thermoproteales</taxon>
        <taxon>Thermoproteaceae</taxon>
        <taxon>Thermoproteus</taxon>
    </lineage>
</organism>
<dbReference type="eggNOG" id="arCOG05620">
    <property type="taxonomic scope" value="Archaea"/>
</dbReference>
<dbReference type="STRING" id="768679.TTX_0909"/>
<keyword evidence="2" id="KW-1185">Reference proteome</keyword>
<evidence type="ECO:0000313" key="1">
    <source>
        <dbReference type="EMBL" id="CCC81562.1"/>
    </source>
</evidence>
<evidence type="ECO:0000313" key="2">
    <source>
        <dbReference type="Proteomes" id="UP000002654"/>
    </source>
</evidence>
<dbReference type="HOGENOM" id="CLU_1202658_0_0_2"/>
<dbReference type="Proteomes" id="UP000002654">
    <property type="component" value="Chromosome"/>
</dbReference>
<dbReference type="GeneID" id="11261803"/>
<name>G4RPR7_THETK</name>
<dbReference type="PATRIC" id="fig|768679.9.peg.919"/>
<dbReference type="PaxDb" id="768679-TTX_0909"/>
<dbReference type="EMBL" id="FN869859">
    <property type="protein sequence ID" value="CCC81562.1"/>
    <property type="molecule type" value="Genomic_DNA"/>
</dbReference>
<dbReference type="AlphaFoldDB" id="G4RPR7"/>
<proteinExistence type="predicted"/>
<dbReference type="RefSeq" id="WP_014126818.1">
    <property type="nucleotide sequence ID" value="NC_016070.1"/>
</dbReference>
<reference evidence="1 2" key="1">
    <citation type="journal article" date="2011" name="PLoS ONE">
        <title>The complete genome sequence of Thermoproteus tenax: a physiologically versatile member of the Crenarchaeota.</title>
        <authorList>
            <person name="Siebers B."/>
            <person name="Zaparty M."/>
            <person name="Raddatz G."/>
            <person name="Tjaden B."/>
            <person name="Albers S.V."/>
            <person name="Bell S.D."/>
            <person name="Blombach F."/>
            <person name="Kletzin A."/>
            <person name="Kyrpides N."/>
            <person name="Lanz C."/>
            <person name="Plagens A."/>
            <person name="Rampp M."/>
            <person name="Rosinus A."/>
            <person name="von Jan M."/>
            <person name="Makarova K.S."/>
            <person name="Klenk H.P."/>
            <person name="Schuster S.C."/>
            <person name="Hensel R."/>
        </authorList>
    </citation>
    <scope>NUCLEOTIDE SEQUENCE [LARGE SCALE GENOMIC DNA]</scope>
    <source>
        <strain evidence="2">ATCC 35583 / DSM 2078 / JCM 9277 / NBRC 100435 / Kra 1</strain>
    </source>
</reference>